<dbReference type="InterPro" id="IPR002781">
    <property type="entry name" value="TM_pro_TauE-like"/>
</dbReference>
<feature type="transmembrane region" description="Helical" evidence="8">
    <location>
        <begin position="201"/>
        <end position="223"/>
    </location>
</feature>
<feature type="transmembrane region" description="Helical" evidence="8">
    <location>
        <begin position="174"/>
        <end position="195"/>
    </location>
</feature>
<dbReference type="PANTHER" id="PTHR30269">
    <property type="entry name" value="TRANSMEMBRANE PROTEIN YFCA"/>
    <property type="match status" value="1"/>
</dbReference>
<evidence type="ECO:0000256" key="7">
    <source>
        <dbReference type="ARBA" id="ARBA00023136"/>
    </source>
</evidence>
<organism evidence="9 10">
    <name type="scientific">Comamonas terrae</name>
    <dbReference type="NCBI Taxonomy" id="673548"/>
    <lineage>
        <taxon>Bacteria</taxon>
        <taxon>Pseudomonadati</taxon>
        <taxon>Pseudomonadota</taxon>
        <taxon>Betaproteobacteria</taxon>
        <taxon>Burkholderiales</taxon>
        <taxon>Comamonadaceae</taxon>
        <taxon>Comamonas</taxon>
    </lineage>
</organism>
<dbReference type="Pfam" id="PF01925">
    <property type="entry name" value="TauE"/>
    <property type="match status" value="1"/>
</dbReference>
<evidence type="ECO:0000256" key="8">
    <source>
        <dbReference type="RuleBase" id="RU363041"/>
    </source>
</evidence>
<feature type="transmembrane region" description="Helical" evidence="8">
    <location>
        <begin position="76"/>
        <end position="94"/>
    </location>
</feature>
<gene>
    <name evidence="9" type="ORF">ACFSW6_17315</name>
</gene>
<feature type="transmembrane region" description="Helical" evidence="8">
    <location>
        <begin position="101"/>
        <end position="119"/>
    </location>
</feature>
<keyword evidence="7 8" id="KW-0472">Membrane</keyword>
<keyword evidence="10" id="KW-1185">Reference proteome</keyword>
<comment type="caution">
    <text evidence="9">The sequence shown here is derived from an EMBL/GenBank/DDBJ whole genome shotgun (WGS) entry which is preliminary data.</text>
</comment>
<dbReference type="RefSeq" id="WP_066481325.1">
    <property type="nucleotide sequence ID" value="NZ_BCNT01000015.1"/>
</dbReference>
<feature type="transmembrane region" description="Helical" evidence="8">
    <location>
        <begin position="36"/>
        <end position="56"/>
    </location>
</feature>
<evidence type="ECO:0000256" key="2">
    <source>
        <dbReference type="ARBA" id="ARBA00009142"/>
    </source>
</evidence>
<dbReference type="Proteomes" id="UP001597463">
    <property type="component" value="Unassembled WGS sequence"/>
</dbReference>
<name>A0ABW5UQB6_9BURK</name>
<keyword evidence="3" id="KW-0813">Transport</keyword>
<comment type="subcellular location">
    <subcellularLocation>
        <location evidence="1 8">Cell membrane</location>
        <topology evidence="1 8">Multi-pass membrane protein</topology>
    </subcellularLocation>
</comment>
<evidence type="ECO:0000256" key="1">
    <source>
        <dbReference type="ARBA" id="ARBA00004651"/>
    </source>
</evidence>
<evidence type="ECO:0000313" key="9">
    <source>
        <dbReference type="EMBL" id="MFD2755831.1"/>
    </source>
</evidence>
<dbReference type="InterPro" id="IPR052017">
    <property type="entry name" value="TSUP"/>
</dbReference>
<dbReference type="PANTHER" id="PTHR30269:SF32">
    <property type="entry name" value="MEMBRANE TRANSPORTER PROTEIN-RELATED"/>
    <property type="match status" value="1"/>
</dbReference>
<comment type="similarity">
    <text evidence="2 8">Belongs to the 4-toluene sulfonate uptake permease (TSUP) (TC 2.A.102) family.</text>
</comment>
<evidence type="ECO:0000313" key="10">
    <source>
        <dbReference type="Proteomes" id="UP001597463"/>
    </source>
</evidence>
<evidence type="ECO:0000256" key="3">
    <source>
        <dbReference type="ARBA" id="ARBA00022448"/>
    </source>
</evidence>
<reference evidence="10" key="1">
    <citation type="journal article" date="2019" name="Int. J. Syst. Evol. Microbiol.">
        <title>The Global Catalogue of Microorganisms (GCM) 10K type strain sequencing project: providing services to taxonomists for standard genome sequencing and annotation.</title>
        <authorList>
            <consortium name="The Broad Institute Genomics Platform"/>
            <consortium name="The Broad Institute Genome Sequencing Center for Infectious Disease"/>
            <person name="Wu L."/>
            <person name="Ma J."/>
        </authorList>
    </citation>
    <scope>NUCLEOTIDE SEQUENCE [LARGE SCALE GENOMIC DNA]</scope>
    <source>
        <strain evidence="10">TISTR 1906</strain>
    </source>
</reference>
<feature type="transmembrane region" description="Helical" evidence="8">
    <location>
        <begin position="235"/>
        <end position="253"/>
    </location>
</feature>
<evidence type="ECO:0000256" key="6">
    <source>
        <dbReference type="ARBA" id="ARBA00022989"/>
    </source>
</evidence>
<sequence length="255" mass="26107">MAEQEWVFVAALAVFALAGVVKGVVGLGLPTVSMALLALLMPAGQAAAWLLLPSLVTNVVQMRPVAALMPVLRRLWPMQAGIVLGTLGGMGCWGPVGALPVARMALGLALVAYAAWGLWGRSAAIPVRHQAWLGLACGLATGGIAALTGVFVVPAVAFLQALNLPRQALMQAMGLSFTVSTVALGLGMAGAAPAVPRAGGFAWGQAVLVSALMLLPALAGMAWGARLRERLSPPLFKRVLMLSLLVLGAYMCIAG</sequence>
<evidence type="ECO:0000256" key="4">
    <source>
        <dbReference type="ARBA" id="ARBA00022475"/>
    </source>
</evidence>
<keyword evidence="5 8" id="KW-0812">Transmembrane</keyword>
<dbReference type="EMBL" id="JBHUMV010000008">
    <property type="protein sequence ID" value="MFD2755831.1"/>
    <property type="molecule type" value="Genomic_DNA"/>
</dbReference>
<evidence type="ECO:0000256" key="5">
    <source>
        <dbReference type="ARBA" id="ARBA00022692"/>
    </source>
</evidence>
<keyword evidence="6 8" id="KW-1133">Transmembrane helix</keyword>
<accession>A0ABW5UQB6</accession>
<protein>
    <recommendedName>
        <fullName evidence="8">Probable membrane transporter protein</fullName>
    </recommendedName>
</protein>
<keyword evidence="4 8" id="KW-1003">Cell membrane</keyword>
<proteinExistence type="inferred from homology"/>
<feature type="transmembrane region" description="Helical" evidence="8">
    <location>
        <begin position="131"/>
        <end position="162"/>
    </location>
</feature>
<feature type="transmembrane region" description="Helical" evidence="8">
    <location>
        <begin position="6"/>
        <end position="29"/>
    </location>
</feature>